<evidence type="ECO:0000256" key="2">
    <source>
        <dbReference type="ARBA" id="ARBA00005546"/>
    </source>
</evidence>
<comment type="caution">
    <text evidence="6">The sequence shown here is derived from an EMBL/GenBank/DDBJ whole genome shotgun (WGS) entry which is preliminary data.</text>
</comment>
<evidence type="ECO:0000256" key="4">
    <source>
        <dbReference type="ARBA" id="ARBA00023242"/>
    </source>
</evidence>
<evidence type="ECO:0008006" key="8">
    <source>
        <dbReference type="Google" id="ProtNLM"/>
    </source>
</evidence>
<dbReference type="InterPro" id="IPR013926">
    <property type="entry name" value="CGI121/TPRKB"/>
</dbReference>
<organism evidence="6 7">
    <name type="scientific">Coccomyxa subellipsoidea</name>
    <dbReference type="NCBI Taxonomy" id="248742"/>
    <lineage>
        <taxon>Eukaryota</taxon>
        <taxon>Viridiplantae</taxon>
        <taxon>Chlorophyta</taxon>
        <taxon>core chlorophytes</taxon>
        <taxon>Trebouxiophyceae</taxon>
        <taxon>Trebouxiophyceae incertae sedis</taxon>
        <taxon>Coccomyxaceae</taxon>
        <taxon>Coccomyxa</taxon>
    </lineage>
</organism>
<dbReference type="PANTHER" id="PTHR15840:SF10">
    <property type="entry name" value="EKC_KEOPS COMPLEX SUBUNIT TPRKB"/>
    <property type="match status" value="1"/>
</dbReference>
<comment type="similarity">
    <text evidence="2 5">Belongs to the CGI121/TPRKB family.</text>
</comment>
<protein>
    <recommendedName>
        <fullName evidence="8">EKC/KEOPS complex subunit cgi121</fullName>
    </recommendedName>
</protein>
<dbReference type="InterPro" id="IPR036504">
    <property type="entry name" value="CGI121/TPRKB_sf"/>
</dbReference>
<evidence type="ECO:0000313" key="7">
    <source>
        <dbReference type="Proteomes" id="UP001491310"/>
    </source>
</evidence>
<sequence>MPDAVKQITLSLVNSQEQKLTVWLFTNVRNAKNIQQQLVAGSLEPELAFINALVVPDLLIVHAAAQKAMAAHLRGSLRTRSLHAELVYNIAGSKHVGQSLQRFGISEDSKSILVASFHTGDPDAGRVRSIVEGESVGLDTLSSLADMDTVKKFYKIVPAELEVGTVADAICCRIAASHC</sequence>
<keyword evidence="7" id="KW-1185">Reference proteome</keyword>
<comment type="subcellular location">
    <subcellularLocation>
        <location evidence="1">Nucleus</location>
    </subcellularLocation>
</comment>
<gene>
    <name evidence="6" type="ORF">WJX75_003792</name>
</gene>
<dbReference type="Proteomes" id="UP001491310">
    <property type="component" value="Unassembled WGS sequence"/>
</dbReference>
<proteinExistence type="inferred from homology"/>
<evidence type="ECO:0000256" key="5">
    <source>
        <dbReference type="RuleBase" id="RU004398"/>
    </source>
</evidence>
<evidence type="ECO:0000256" key="3">
    <source>
        <dbReference type="ARBA" id="ARBA00022694"/>
    </source>
</evidence>
<evidence type="ECO:0000313" key="6">
    <source>
        <dbReference type="EMBL" id="KAK9915759.1"/>
    </source>
</evidence>
<reference evidence="6 7" key="1">
    <citation type="journal article" date="2024" name="Nat. Commun.">
        <title>Phylogenomics reveals the evolutionary origins of lichenization in chlorophyte algae.</title>
        <authorList>
            <person name="Puginier C."/>
            <person name="Libourel C."/>
            <person name="Otte J."/>
            <person name="Skaloud P."/>
            <person name="Haon M."/>
            <person name="Grisel S."/>
            <person name="Petersen M."/>
            <person name="Berrin J.G."/>
            <person name="Delaux P.M."/>
            <person name="Dal Grande F."/>
            <person name="Keller J."/>
        </authorList>
    </citation>
    <scope>NUCLEOTIDE SEQUENCE [LARGE SCALE GENOMIC DNA]</scope>
    <source>
        <strain evidence="6 7">SAG 216-7</strain>
    </source>
</reference>
<dbReference type="EMBL" id="JALJOT010000004">
    <property type="protein sequence ID" value="KAK9915759.1"/>
    <property type="molecule type" value="Genomic_DNA"/>
</dbReference>
<evidence type="ECO:0000256" key="1">
    <source>
        <dbReference type="ARBA" id="ARBA00004123"/>
    </source>
</evidence>
<dbReference type="Pfam" id="PF08617">
    <property type="entry name" value="CGI-121"/>
    <property type="match status" value="1"/>
</dbReference>
<name>A0ABR2YV52_9CHLO</name>
<dbReference type="PANTHER" id="PTHR15840">
    <property type="entry name" value="CGI-121 FAMILY MEMBER"/>
    <property type="match status" value="1"/>
</dbReference>
<accession>A0ABR2YV52</accession>
<keyword evidence="3" id="KW-0819">tRNA processing</keyword>
<dbReference type="Gene3D" id="3.30.2380.10">
    <property type="entry name" value="CGI121/TPRKB"/>
    <property type="match status" value="1"/>
</dbReference>
<dbReference type="SUPFAM" id="SSF143870">
    <property type="entry name" value="PF0523-like"/>
    <property type="match status" value="1"/>
</dbReference>
<keyword evidence="4 5" id="KW-0539">Nucleus</keyword>